<dbReference type="Pfam" id="PF13692">
    <property type="entry name" value="Glyco_trans_1_4"/>
    <property type="match status" value="1"/>
</dbReference>
<dbReference type="SUPFAM" id="SSF53756">
    <property type="entry name" value="UDP-Glycosyltransferase/glycogen phosphorylase"/>
    <property type="match status" value="1"/>
</dbReference>
<protein>
    <submittedName>
        <fullName evidence="1">Glycosyl transferase group 1</fullName>
    </submittedName>
</protein>
<name>A0A2A5J3U1_RHOSG</name>
<dbReference type="PANTHER" id="PTHR45947">
    <property type="entry name" value="SULFOQUINOVOSYL TRANSFERASE SQD2"/>
    <property type="match status" value="1"/>
</dbReference>
<dbReference type="Proteomes" id="UP000230886">
    <property type="component" value="Unassembled WGS sequence"/>
</dbReference>
<evidence type="ECO:0000313" key="2">
    <source>
        <dbReference type="Proteomes" id="UP000230886"/>
    </source>
</evidence>
<organism evidence="1 2">
    <name type="scientific">Rhodococcus qingshengii</name>
    <dbReference type="NCBI Taxonomy" id="334542"/>
    <lineage>
        <taxon>Bacteria</taxon>
        <taxon>Bacillati</taxon>
        <taxon>Actinomycetota</taxon>
        <taxon>Actinomycetes</taxon>
        <taxon>Mycobacteriales</taxon>
        <taxon>Nocardiaceae</taxon>
        <taxon>Rhodococcus</taxon>
        <taxon>Rhodococcus erythropolis group</taxon>
    </lineage>
</organism>
<evidence type="ECO:0000313" key="1">
    <source>
        <dbReference type="EMBL" id="PCK24026.1"/>
    </source>
</evidence>
<dbReference type="InterPro" id="IPR050194">
    <property type="entry name" value="Glycosyltransferase_grp1"/>
</dbReference>
<dbReference type="GO" id="GO:0016757">
    <property type="term" value="F:glycosyltransferase activity"/>
    <property type="evidence" value="ECO:0007669"/>
    <property type="project" value="TreeGrafter"/>
</dbReference>
<sequence length="365" mass="40126">MEQIDQEKFVSEPPKLKSLLVVAPWLEGGGAQKSLCGLLRGLTDTHTTVVTLFAGCRDFNEVADLADEFVMLDYPRSPGGLVGASRAVATHLQRSDVVYSLMRGSHVALGVSSMFKRLPGELIATFHQLPSADETGVVSLVENVLVRNALRHAKLITAPSELAVSQIRQRRYGPHARLVYEPNLIRVDSRETTRRESSGAPLRLLACGRLSKQKGFDRIPELLSDIEIPCEIKILGSGPEEEDLRQRFDSAKPSSHTVELVGRVDDVVPYLDWSDAAFMPSRNELNPVFVWEAWARGRPVVAADLPAFEDLRTSGPVLTFAGAPSLRSALGVVSSDEYRDFAYSMGLQASRTMTTRSEIVARIQS</sequence>
<gene>
    <name evidence="1" type="ORF">CHR55_28115</name>
</gene>
<dbReference type="EMBL" id="NOVD01000039">
    <property type="protein sequence ID" value="PCK24026.1"/>
    <property type="molecule type" value="Genomic_DNA"/>
</dbReference>
<accession>A0A2A5J3U1</accession>
<keyword evidence="1" id="KW-0808">Transferase</keyword>
<dbReference type="AlphaFoldDB" id="A0A2A5J3U1"/>
<dbReference type="RefSeq" id="WP_031332980.1">
    <property type="nucleotide sequence ID" value="NZ_NOVD01000039.1"/>
</dbReference>
<dbReference type="CDD" id="cd03801">
    <property type="entry name" value="GT4_PimA-like"/>
    <property type="match status" value="1"/>
</dbReference>
<dbReference type="PANTHER" id="PTHR45947:SF3">
    <property type="entry name" value="SULFOQUINOVOSYL TRANSFERASE SQD2"/>
    <property type="match status" value="1"/>
</dbReference>
<proteinExistence type="predicted"/>
<reference evidence="1 2" key="1">
    <citation type="submission" date="2017-07" db="EMBL/GenBank/DDBJ databases">
        <title>Draft sequence of Rhodococcus enclensis 23b-28.</title>
        <authorList>
            <person name="Besaury L."/>
            <person name="Sancelme M."/>
            <person name="Amato P."/>
            <person name="Lallement A."/>
            <person name="Delort A.-M."/>
        </authorList>
    </citation>
    <scope>NUCLEOTIDE SEQUENCE [LARGE SCALE GENOMIC DNA]</scope>
    <source>
        <strain evidence="1 2">23b-28</strain>
    </source>
</reference>
<comment type="caution">
    <text evidence="1">The sequence shown here is derived from an EMBL/GenBank/DDBJ whole genome shotgun (WGS) entry which is preliminary data.</text>
</comment>
<dbReference type="Gene3D" id="3.40.50.2000">
    <property type="entry name" value="Glycogen Phosphorylase B"/>
    <property type="match status" value="2"/>
</dbReference>